<keyword evidence="1" id="KW-1185">Reference proteome</keyword>
<protein>
    <submittedName>
        <fullName evidence="2">Ribosomal protein S10</fullName>
    </submittedName>
</protein>
<evidence type="ECO:0000313" key="2">
    <source>
        <dbReference type="WBParaSite" id="nRc.2.0.1.t05754-RA"/>
    </source>
</evidence>
<name>A0A915HV31_ROMCU</name>
<dbReference type="AlphaFoldDB" id="A0A915HV31"/>
<dbReference type="WBParaSite" id="nRc.2.0.1.t05754-RA">
    <property type="protein sequence ID" value="nRc.2.0.1.t05754-RA"/>
    <property type="gene ID" value="nRc.2.0.1.g05754"/>
</dbReference>
<proteinExistence type="predicted"/>
<evidence type="ECO:0000313" key="1">
    <source>
        <dbReference type="Proteomes" id="UP000887565"/>
    </source>
</evidence>
<accession>A0A915HV31</accession>
<sequence>MSSQIRFETERIDGRKKSFNRINAALVSLAMCYKKNHALREEIKLKILFKRKMGHPIKQNPISNKIKPLEIGKNSYISFIISHLTVKEVEEMKNLDIPRKAKYKFNSLENGVKK</sequence>
<reference evidence="2" key="1">
    <citation type="submission" date="2022-11" db="UniProtKB">
        <authorList>
            <consortium name="WormBaseParasite"/>
        </authorList>
    </citation>
    <scope>IDENTIFICATION</scope>
</reference>
<dbReference type="Proteomes" id="UP000887565">
    <property type="component" value="Unplaced"/>
</dbReference>
<organism evidence="1 2">
    <name type="scientific">Romanomermis culicivorax</name>
    <name type="common">Nematode worm</name>
    <dbReference type="NCBI Taxonomy" id="13658"/>
    <lineage>
        <taxon>Eukaryota</taxon>
        <taxon>Metazoa</taxon>
        <taxon>Ecdysozoa</taxon>
        <taxon>Nematoda</taxon>
        <taxon>Enoplea</taxon>
        <taxon>Dorylaimia</taxon>
        <taxon>Mermithida</taxon>
        <taxon>Mermithoidea</taxon>
        <taxon>Mermithidae</taxon>
        <taxon>Romanomermis</taxon>
    </lineage>
</organism>